<dbReference type="InterPro" id="IPR050629">
    <property type="entry name" value="STE20/SPS1-PAK"/>
</dbReference>
<evidence type="ECO:0000256" key="10">
    <source>
        <dbReference type="PIRSR" id="PIRSR038172-2"/>
    </source>
</evidence>
<evidence type="ECO:0000256" key="9">
    <source>
        <dbReference type="PIRNR" id="PIRNR038172"/>
    </source>
</evidence>
<proteinExistence type="inferred from homology"/>
<evidence type="ECO:0000259" key="13">
    <source>
        <dbReference type="PROSITE" id="PS50219"/>
    </source>
</evidence>
<evidence type="ECO:0000256" key="11">
    <source>
        <dbReference type="PROSITE-ProRule" id="PRU10141"/>
    </source>
</evidence>
<dbReference type="Ensembl" id="ENSCCRT00010124326.1">
    <property type="protein sequence ID" value="ENSCCRP00010111752.1"/>
    <property type="gene ID" value="ENSCCRG00010049009.1"/>
</dbReference>
<feature type="domain" description="CNH" evidence="13">
    <location>
        <begin position="377"/>
        <end position="689"/>
    </location>
</feature>
<comment type="catalytic activity">
    <reaction evidence="9">
        <text>L-threonyl-[protein] + ATP = O-phospho-L-threonyl-[protein] + ADP + H(+)</text>
        <dbReference type="Rhea" id="RHEA:46608"/>
        <dbReference type="Rhea" id="RHEA-COMP:11060"/>
        <dbReference type="Rhea" id="RHEA-COMP:11605"/>
        <dbReference type="ChEBI" id="CHEBI:15378"/>
        <dbReference type="ChEBI" id="CHEBI:30013"/>
        <dbReference type="ChEBI" id="CHEBI:30616"/>
        <dbReference type="ChEBI" id="CHEBI:61977"/>
        <dbReference type="ChEBI" id="CHEBI:456216"/>
        <dbReference type="EC" id="2.7.11.1"/>
    </reaction>
</comment>
<name>A0A8C1PW26_CYPCA</name>
<keyword evidence="5 9" id="KW-0808">Transferase</keyword>
<dbReference type="Pfam" id="PF00780">
    <property type="entry name" value="CNH"/>
    <property type="match status" value="1"/>
</dbReference>
<keyword evidence="4" id="KW-0597">Phosphoprotein</keyword>
<protein>
    <recommendedName>
        <fullName evidence="9">Mitogen-activated protein kinase kinase kinase kinase</fullName>
        <ecNumber evidence="9">2.7.11.1</ecNumber>
    </recommendedName>
</protein>
<keyword evidence="15" id="KW-1185">Reference proteome</keyword>
<dbReference type="GO" id="GO:0008349">
    <property type="term" value="F:MAP kinase kinase kinase kinase activity"/>
    <property type="evidence" value="ECO:0007669"/>
    <property type="project" value="InterPro"/>
</dbReference>
<dbReference type="InterPro" id="IPR021160">
    <property type="entry name" value="MAPKKKK"/>
</dbReference>
<evidence type="ECO:0000259" key="12">
    <source>
        <dbReference type="PROSITE" id="PS50011"/>
    </source>
</evidence>
<reference evidence="14" key="1">
    <citation type="submission" date="2025-08" db="UniProtKB">
        <authorList>
            <consortium name="Ensembl"/>
        </authorList>
    </citation>
    <scope>IDENTIFICATION</scope>
</reference>
<evidence type="ECO:0000313" key="15">
    <source>
        <dbReference type="Proteomes" id="UP000694427"/>
    </source>
</evidence>
<evidence type="ECO:0000313" key="14">
    <source>
        <dbReference type="Ensembl" id="ENSCCRP00010111752.1"/>
    </source>
</evidence>
<sequence>MDAIGVSHTDPRDDYELIHRIGSGTYGDVFKARSIKTSVIAAIKVVKLDPGDDISSIQHEITMMKDCTHKNIVAYFGSYLRNNKLWICMEFCGGGSLQDIYHVTGPLKERQIAYVSRETLQRGCAHCVVLGCSQGANILLTERGDVKLADFGVAAEINASVAKRKSFIGTPYWMAPEVAAVERKGGYNQLCDIWAVGITAIELAELQPPMFDLHPMRSLMLMSKSSFQPPKLKDKSKWSTEFHNFIKMALTKNPRKRPTAEKLLQHAFVTQLLTRNLVIELLDAVNNPDLQQTHTMDESDLERFCSACDYRFFCFPVDHVRFGPPMRKETDPCPDLVRLKCFNEIEMTLSSKVVHGLPPTPQVHMGACFSKVFNGCPLKTQCAVTWVLPKTRDQYLILGAEEGIYTLNLNELHEDTMEKLLPQRCSWLYVMNNVLMSVSGKSSQLTSHSLPALFEYRRNMQRRQGHLAINAHRLSTKINARKYAMSVKIPDTKGCRRCSVVRNPYTDSVFLCAAVPTGLVLLMWYEPLQKFMQLKHIALNLPESLPIFELLVNETEELPQVCVGVRSRPCQKDNTGQMHFDIIHLDDTPQSQPDGESLEVKQVIQLDRDTVLIALKDTVKVVNLQGCVSHQKSSELAFEFPIQTLVCLQDSVLVFWKHGLKGRSLQTNEVTQEITDRSRVFQVLGTTRDIILQSTPTDDPSALSNLYILTGHESSY</sequence>
<dbReference type="Pfam" id="PF00069">
    <property type="entry name" value="Pkinase"/>
    <property type="match status" value="1"/>
</dbReference>
<dbReference type="EC" id="2.7.11.1" evidence="9"/>
<feature type="binding site" evidence="10">
    <location>
        <begin position="21"/>
        <end position="29"/>
    </location>
    <ligand>
        <name>ATP</name>
        <dbReference type="ChEBI" id="CHEBI:30616"/>
    </ligand>
</feature>
<feature type="domain" description="Protein kinase" evidence="12">
    <location>
        <begin position="15"/>
        <end position="269"/>
    </location>
</feature>
<dbReference type="PIRSF" id="PIRSF038172">
    <property type="entry name" value="MAPKKKK"/>
    <property type="match status" value="1"/>
</dbReference>
<keyword evidence="6 9" id="KW-0547">Nucleotide-binding</keyword>
<dbReference type="InterPro" id="IPR011009">
    <property type="entry name" value="Kinase-like_dom_sf"/>
</dbReference>
<dbReference type="FunFam" id="1.10.510.10:FF:000031">
    <property type="entry name" value="Mitogen-activated protein kinase kinase kinase kinase"/>
    <property type="match status" value="1"/>
</dbReference>
<dbReference type="PROSITE" id="PS50011">
    <property type="entry name" value="PROTEIN_KINASE_DOM"/>
    <property type="match status" value="1"/>
</dbReference>
<organism evidence="14 15">
    <name type="scientific">Cyprinus carpio</name>
    <name type="common">Common carp</name>
    <dbReference type="NCBI Taxonomy" id="7962"/>
    <lineage>
        <taxon>Eukaryota</taxon>
        <taxon>Metazoa</taxon>
        <taxon>Chordata</taxon>
        <taxon>Craniata</taxon>
        <taxon>Vertebrata</taxon>
        <taxon>Euteleostomi</taxon>
        <taxon>Actinopterygii</taxon>
        <taxon>Neopterygii</taxon>
        <taxon>Teleostei</taxon>
        <taxon>Ostariophysi</taxon>
        <taxon>Cypriniformes</taxon>
        <taxon>Cyprinidae</taxon>
        <taxon>Cyprininae</taxon>
        <taxon>Cyprinus</taxon>
    </lineage>
</organism>
<dbReference type="SMART" id="SM00036">
    <property type="entry name" value="CNH"/>
    <property type="match status" value="1"/>
</dbReference>
<keyword evidence="8 9" id="KW-0067">ATP-binding</keyword>
<dbReference type="GO" id="GO:0005737">
    <property type="term" value="C:cytoplasm"/>
    <property type="evidence" value="ECO:0007669"/>
    <property type="project" value="TreeGrafter"/>
</dbReference>
<dbReference type="PANTHER" id="PTHR48012:SF30">
    <property type="entry name" value="NON-SPECIFIC SERINE_THREONINE PROTEIN KINASE"/>
    <property type="match status" value="1"/>
</dbReference>
<feature type="binding site" evidence="10 11">
    <location>
        <position position="44"/>
    </location>
    <ligand>
        <name>ATP</name>
        <dbReference type="ChEBI" id="CHEBI:30616"/>
    </ligand>
</feature>
<evidence type="ECO:0000256" key="8">
    <source>
        <dbReference type="ARBA" id="ARBA00022840"/>
    </source>
</evidence>
<dbReference type="AlphaFoldDB" id="A0A8C1PW26"/>
<evidence type="ECO:0000256" key="1">
    <source>
        <dbReference type="ARBA" id="ARBA00001946"/>
    </source>
</evidence>
<dbReference type="PANTHER" id="PTHR48012">
    <property type="entry name" value="STERILE20-LIKE KINASE, ISOFORM B-RELATED"/>
    <property type="match status" value="1"/>
</dbReference>
<dbReference type="Gene3D" id="1.10.510.10">
    <property type="entry name" value="Transferase(Phosphotransferase) domain 1"/>
    <property type="match status" value="1"/>
</dbReference>
<dbReference type="PROSITE" id="PS50219">
    <property type="entry name" value="CNH"/>
    <property type="match status" value="1"/>
</dbReference>
<comment type="function">
    <text evidence="9">Serine/threonine kinase that plays a role in the response to environmental stress. Appears to act upstream of the JUN N-terminal pathway.</text>
</comment>
<evidence type="ECO:0000256" key="6">
    <source>
        <dbReference type="ARBA" id="ARBA00022741"/>
    </source>
</evidence>
<evidence type="ECO:0000256" key="7">
    <source>
        <dbReference type="ARBA" id="ARBA00022777"/>
    </source>
</evidence>
<keyword evidence="3 9" id="KW-0723">Serine/threonine-protein kinase</keyword>
<comment type="catalytic activity">
    <reaction evidence="9">
        <text>L-seryl-[protein] + ATP = O-phospho-L-seryl-[protein] + ADP + H(+)</text>
        <dbReference type="Rhea" id="RHEA:17989"/>
        <dbReference type="Rhea" id="RHEA-COMP:9863"/>
        <dbReference type="Rhea" id="RHEA-COMP:11604"/>
        <dbReference type="ChEBI" id="CHEBI:15378"/>
        <dbReference type="ChEBI" id="CHEBI:29999"/>
        <dbReference type="ChEBI" id="CHEBI:30616"/>
        <dbReference type="ChEBI" id="CHEBI:83421"/>
        <dbReference type="ChEBI" id="CHEBI:456216"/>
        <dbReference type="EC" id="2.7.11.1"/>
    </reaction>
</comment>
<dbReference type="InterPro" id="IPR001180">
    <property type="entry name" value="CNH_dom"/>
</dbReference>
<gene>
    <name evidence="14" type="primary">map4k6</name>
</gene>
<evidence type="ECO:0000256" key="4">
    <source>
        <dbReference type="ARBA" id="ARBA00022553"/>
    </source>
</evidence>
<dbReference type="InterPro" id="IPR017441">
    <property type="entry name" value="Protein_kinase_ATP_BS"/>
</dbReference>
<comment type="similarity">
    <text evidence="2 9">Belongs to the protein kinase superfamily. STE Ser/Thr protein kinase family. STE20 subfamily.</text>
</comment>
<evidence type="ECO:0000256" key="2">
    <source>
        <dbReference type="ARBA" id="ARBA00008874"/>
    </source>
</evidence>
<comment type="cofactor">
    <cofactor evidence="1 9">
        <name>Mg(2+)</name>
        <dbReference type="ChEBI" id="CHEBI:18420"/>
    </cofactor>
</comment>
<evidence type="ECO:0000256" key="3">
    <source>
        <dbReference type="ARBA" id="ARBA00022527"/>
    </source>
</evidence>
<dbReference type="PROSITE" id="PS00107">
    <property type="entry name" value="PROTEIN_KINASE_ATP"/>
    <property type="match status" value="1"/>
</dbReference>
<keyword evidence="7 9" id="KW-0418">Kinase</keyword>
<dbReference type="InterPro" id="IPR000719">
    <property type="entry name" value="Prot_kinase_dom"/>
</dbReference>
<dbReference type="SUPFAM" id="SSF56112">
    <property type="entry name" value="Protein kinase-like (PK-like)"/>
    <property type="match status" value="1"/>
</dbReference>
<accession>A0A8C1PW26</accession>
<dbReference type="Proteomes" id="UP000694427">
    <property type="component" value="Unplaced"/>
</dbReference>
<reference evidence="14" key="2">
    <citation type="submission" date="2025-09" db="UniProtKB">
        <authorList>
            <consortium name="Ensembl"/>
        </authorList>
    </citation>
    <scope>IDENTIFICATION</scope>
</reference>
<dbReference type="GO" id="GO:0005524">
    <property type="term" value="F:ATP binding"/>
    <property type="evidence" value="ECO:0007669"/>
    <property type="project" value="UniProtKB-UniRule"/>
</dbReference>
<evidence type="ECO:0000256" key="5">
    <source>
        <dbReference type="ARBA" id="ARBA00022679"/>
    </source>
</evidence>
<dbReference type="CDD" id="cd06613">
    <property type="entry name" value="STKc_MAP4K3_like"/>
    <property type="match status" value="1"/>
</dbReference>